<dbReference type="InterPro" id="IPR052021">
    <property type="entry name" value="Type-I_RS_S_subunit"/>
</dbReference>
<dbReference type="RefSeq" id="WP_254577288.1">
    <property type="nucleotide sequence ID" value="NZ_CP100595.1"/>
</dbReference>
<evidence type="ECO:0000313" key="6">
    <source>
        <dbReference type="Proteomes" id="UP001060012"/>
    </source>
</evidence>
<sequence length="412" mass="48482">MKSNYKKLGEYIRSINNRNKELISEDLQGLSMSKEFRKSTSNIIGTDLKNYKLVYKHQFACDFMSIIRVHKFPVVLHVEIEPIIVSPAYTVFEVIDEEVLNPQYLMMWLRRTEYDRYADFRCDSAIRGGFKWEELCESEIPIPSIEKQREIVKEYHSITDRIKLNEQLNQKLEDTVQSIYTEWFVNFEFPDENGKPYKSSGGEMVFCDELDREIPKGWELLPLSDYCDINFSKRIFLSEYTTEGVPFYRSKEIILKKQGKSISNELYISRERYSEIISRFGAISKGDILLSAVGTIGVSYMVQEEEFYFKDGNLFWFRNFKDDSINSYLYEWMQNEEFKKAIDEITFGSTQKVITTTALYEVKVLLPSKKIREKFSNLSSTIRNNINMNNHLTFCLEELQETLLSKMATIEG</sequence>
<accession>A0ABY5E4M2</accession>
<dbReference type="EC" id="3.1.21.-" evidence="5"/>
<dbReference type="InterPro" id="IPR000055">
    <property type="entry name" value="Restrct_endonuc_typeI_TRD"/>
</dbReference>
<dbReference type="GO" id="GO:0016787">
    <property type="term" value="F:hydrolase activity"/>
    <property type="evidence" value="ECO:0007669"/>
    <property type="project" value="UniProtKB-KW"/>
</dbReference>
<keyword evidence="5" id="KW-0540">Nuclease</keyword>
<keyword evidence="6" id="KW-1185">Reference proteome</keyword>
<comment type="similarity">
    <text evidence="1">Belongs to the type-I restriction system S methylase family.</text>
</comment>
<evidence type="ECO:0000256" key="3">
    <source>
        <dbReference type="ARBA" id="ARBA00023125"/>
    </source>
</evidence>
<feature type="domain" description="Type I restriction modification DNA specificity" evidence="4">
    <location>
        <begin position="215"/>
        <end position="385"/>
    </location>
</feature>
<dbReference type="InterPro" id="IPR044946">
    <property type="entry name" value="Restrct_endonuc_typeI_TRD_sf"/>
</dbReference>
<evidence type="ECO:0000313" key="5">
    <source>
        <dbReference type="EMBL" id="UTJ07109.1"/>
    </source>
</evidence>
<evidence type="ECO:0000256" key="1">
    <source>
        <dbReference type="ARBA" id="ARBA00010923"/>
    </source>
</evidence>
<dbReference type="GO" id="GO:0004519">
    <property type="term" value="F:endonuclease activity"/>
    <property type="evidence" value="ECO:0007669"/>
    <property type="project" value="UniProtKB-KW"/>
</dbReference>
<dbReference type="EMBL" id="CP100595">
    <property type="protein sequence ID" value="UTJ07109.1"/>
    <property type="molecule type" value="Genomic_DNA"/>
</dbReference>
<dbReference type="PANTHER" id="PTHR30408">
    <property type="entry name" value="TYPE-1 RESTRICTION ENZYME ECOKI SPECIFICITY PROTEIN"/>
    <property type="match status" value="1"/>
</dbReference>
<evidence type="ECO:0000259" key="4">
    <source>
        <dbReference type="Pfam" id="PF01420"/>
    </source>
</evidence>
<reference evidence="5" key="1">
    <citation type="submission" date="2022-07" db="EMBL/GenBank/DDBJ databases">
        <title>Arcobacter roscoffensis sp. nov., a marine bacterium isolated from coastal seawater collected from Roscoff, France.</title>
        <authorList>
            <person name="Pascual J."/>
            <person name="Lepeaux C."/>
            <person name="Methner A."/>
            <person name="Overmann J."/>
        </authorList>
    </citation>
    <scope>NUCLEOTIDE SEQUENCE</scope>
    <source>
        <strain evidence="5">ARW1-2F2</strain>
    </source>
</reference>
<protein>
    <submittedName>
        <fullName evidence="5">Restriction endonuclease subunit S</fullName>
        <ecNumber evidence="5">3.1.21.-</ecNumber>
    </submittedName>
</protein>
<dbReference type="Gene3D" id="3.90.220.20">
    <property type="entry name" value="DNA methylase specificity domains"/>
    <property type="match status" value="2"/>
</dbReference>
<gene>
    <name evidence="5" type="ORF">NJU99_03145</name>
</gene>
<keyword evidence="5" id="KW-0255">Endonuclease</keyword>
<name>A0ABY5E4M2_9BACT</name>
<dbReference type="PANTHER" id="PTHR30408:SF13">
    <property type="entry name" value="TYPE I RESTRICTION ENZYME HINDI SPECIFICITY SUBUNIT"/>
    <property type="match status" value="1"/>
</dbReference>
<dbReference type="SUPFAM" id="SSF116734">
    <property type="entry name" value="DNA methylase specificity domain"/>
    <property type="match status" value="2"/>
</dbReference>
<keyword evidence="5" id="KW-0378">Hydrolase</keyword>
<dbReference type="Proteomes" id="UP001060012">
    <property type="component" value="Chromosome"/>
</dbReference>
<proteinExistence type="inferred from homology"/>
<organism evidence="5 6">
    <name type="scientific">Arcobacter roscoffensis</name>
    <dbReference type="NCBI Taxonomy" id="2961520"/>
    <lineage>
        <taxon>Bacteria</taxon>
        <taxon>Pseudomonadati</taxon>
        <taxon>Campylobacterota</taxon>
        <taxon>Epsilonproteobacteria</taxon>
        <taxon>Campylobacterales</taxon>
        <taxon>Arcobacteraceae</taxon>
        <taxon>Arcobacter</taxon>
    </lineage>
</organism>
<dbReference type="Pfam" id="PF01420">
    <property type="entry name" value="Methylase_S"/>
    <property type="match status" value="1"/>
</dbReference>
<evidence type="ECO:0000256" key="2">
    <source>
        <dbReference type="ARBA" id="ARBA00022747"/>
    </source>
</evidence>
<keyword evidence="3" id="KW-0238">DNA-binding</keyword>
<keyword evidence="2" id="KW-0680">Restriction system</keyword>